<reference evidence="2 3" key="2">
    <citation type="submission" date="2024-10" db="EMBL/GenBank/DDBJ databases">
        <authorList>
            <person name="Ryan C."/>
        </authorList>
    </citation>
    <scope>NUCLEOTIDE SEQUENCE [LARGE SCALE GENOMIC DNA]</scope>
</reference>
<feature type="region of interest" description="Disordered" evidence="1">
    <location>
        <begin position="97"/>
        <end position="190"/>
    </location>
</feature>
<organism evidence="2 3">
    <name type="scientific">Urochloa decumbens</name>
    <dbReference type="NCBI Taxonomy" id="240449"/>
    <lineage>
        <taxon>Eukaryota</taxon>
        <taxon>Viridiplantae</taxon>
        <taxon>Streptophyta</taxon>
        <taxon>Embryophyta</taxon>
        <taxon>Tracheophyta</taxon>
        <taxon>Spermatophyta</taxon>
        <taxon>Magnoliopsida</taxon>
        <taxon>Liliopsida</taxon>
        <taxon>Poales</taxon>
        <taxon>Poaceae</taxon>
        <taxon>PACMAD clade</taxon>
        <taxon>Panicoideae</taxon>
        <taxon>Panicodae</taxon>
        <taxon>Paniceae</taxon>
        <taxon>Melinidinae</taxon>
        <taxon>Urochloa</taxon>
    </lineage>
</organism>
<feature type="compositionally biased region" description="Basic residues" evidence="1">
    <location>
        <begin position="97"/>
        <end position="109"/>
    </location>
</feature>
<evidence type="ECO:0008006" key="4">
    <source>
        <dbReference type="Google" id="ProtNLM"/>
    </source>
</evidence>
<sequence>MSPTHSHLAGASVGAEPFRVFVGYDSGEDIAYRVCRHSLLRRSSIPLEVIPIVQQDLRESGLYWRDRDPTESTEFSFTRFLTPHLDRGLPRLGALRRLRLPLRRRRRRPPPPPPPRCTRGRTGRPWCSSTAATQRTPPRSRRRPSCQHQERRVPAPLRLARRRRGRGGPLRVELPRGPQQGRPGRCGRHGAARDTLHVRRLERYRDCEFADLWVQERDAYEAGEKEKDKVVDGDGEEDDGVKAAMQMAPAVVVSVGA</sequence>
<dbReference type="PANTHER" id="PTHR35105:SF2">
    <property type="entry name" value="PROTEIN CDI"/>
    <property type="match status" value="1"/>
</dbReference>
<protein>
    <recommendedName>
        <fullName evidence="4">TIR domain-containing protein</fullName>
    </recommendedName>
</protein>
<gene>
    <name evidence="2" type="ORF">URODEC1_LOCUS94910</name>
</gene>
<name>A0ABC9EF53_9POAL</name>
<evidence type="ECO:0000256" key="1">
    <source>
        <dbReference type="SAM" id="MobiDB-lite"/>
    </source>
</evidence>
<dbReference type="Proteomes" id="UP001497457">
    <property type="component" value="Chromosome 4rd"/>
</dbReference>
<proteinExistence type="predicted"/>
<evidence type="ECO:0000313" key="3">
    <source>
        <dbReference type="Proteomes" id="UP001497457"/>
    </source>
</evidence>
<accession>A0ABC9EF53</accession>
<evidence type="ECO:0000313" key="2">
    <source>
        <dbReference type="EMBL" id="CAL5056214.1"/>
    </source>
</evidence>
<dbReference type="AlphaFoldDB" id="A0ABC9EF53"/>
<dbReference type="EMBL" id="OZ075114">
    <property type="protein sequence ID" value="CAL5056214.1"/>
    <property type="molecule type" value="Genomic_DNA"/>
</dbReference>
<reference evidence="3" key="1">
    <citation type="submission" date="2024-06" db="EMBL/GenBank/DDBJ databases">
        <authorList>
            <person name="Ryan C."/>
        </authorList>
    </citation>
    <scope>NUCLEOTIDE SEQUENCE [LARGE SCALE GENOMIC DNA]</scope>
</reference>
<feature type="compositionally biased region" description="Low complexity" evidence="1">
    <location>
        <begin position="169"/>
        <end position="183"/>
    </location>
</feature>
<dbReference type="PANTHER" id="PTHR35105">
    <property type="entry name" value="EXPRESSED PROTEIN"/>
    <property type="match status" value="1"/>
</dbReference>
<keyword evidence="3" id="KW-1185">Reference proteome</keyword>